<evidence type="ECO:0000313" key="3">
    <source>
        <dbReference type="Proteomes" id="UP000198597"/>
    </source>
</evidence>
<gene>
    <name evidence="2" type="ORF">SAMN04488529_1011023</name>
</gene>
<evidence type="ECO:0000313" key="2">
    <source>
        <dbReference type="EMBL" id="SDO98277.1"/>
    </source>
</evidence>
<accession>A0A1H0NZR7</accession>
<protein>
    <submittedName>
        <fullName evidence="2">Uncharacterized protein</fullName>
    </submittedName>
</protein>
<dbReference type="AlphaFoldDB" id="A0A1H0NZR7"/>
<dbReference type="EMBL" id="FNJM01000001">
    <property type="protein sequence ID" value="SDO98277.1"/>
    <property type="molecule type" value="Genomic_DNA"/>
</dbReference>
<keyword evidence="3" id="KW-1185">Reference proteome</keyword>
<evidence type="ECO:0000256" key="1">
    <source>
        <dbReference type="SAM" id="Phobius"/>
    </source>
</evidence>
<keyword evidence="1" id="KW-0472">Membrane</keyword>
<name>A0A1H0NZR7_9CLOT</name>
<dbReference type="STRING" id="94869.SAMN04488529_1011023"/>
<keyword evidence="1" id="KW-0812">Transmembrane</keyword>
<sequence length="63" mass="7527">MLRFMRLNNCVLRGKGMLDLLIKSLFIVVPMLLSMAVYYKVDKEYTITDKVSLKIKTNRYKFY</sequence>
<organism evidence="2 3">
    <name type="scientific">Clostridium gasigenes</name>
    <dbReference type="NCBI Taxonomy" id="94869"/>
    <lineage>
        <taxon>Bacteria</taxon>
        <taxon>Bacillati</taxon>
        <taxon>Bacillota</taxon>
        <taxon>Clostridia</taxon>
        <taxon>Eubacteriales</taxon>
        <taxon>Clostridiaceae</taxon>
        <taxon>Clostridium</taxon>
    </lineage>
</organism>
<keyword evidence="1" id="KW-1133">Transmembrane helix</keyword>
<feature type="transmembrane region" description="Helical" evidence="1">
    <location>
        <begin position="20"/>
        <end position="39"/>
    </location>
</feature>
<dbReference type="Proteomes" id="UP000198597">
    <property type="component" value="Unassembled WGS sequence"/>
</dbReference>
<proteinExistence type="predicted"/>
<reference evidence="2 3" key="1">
    <citation type="submission" date="2016-10" db="EMBL/GenBank/DDBJ databases">
        <authorList>
            <person name="de Groot N.N."/>
        </authorList>
    </citation>
    <scope>NUCLEOTIDE SEQUENCE [LARGE SCALE GENOMIC DNA]</scope>
    <source>
        <strain evidence="2 3">DSM 12272</strain>
    </source>
</reference>